<evidence type="ECO:0000256" key="2">
    <source>
        <dbReference type="SAM" id="MobiDB-lite"/>
    </source>
</evidence>
<organism evidence="4 5">
    <name type="scientific">Stakelama flava</name>
    <dbReference type="NCBI Taxonomy" id="2860338"/>
    <lineage>
        <taxon>Bacteria</taxon>
        <taxon>Pseudomonadati</taxon>
        <taxon>Pseudomonadota</taxon>
        <taxon>Alphaproteobacteria</taxon>
        <taxon>Sphingomonadales</taxon>
        <taxon>Sphingomonadaceae</taxon>
        <taxon>Stakelama</taxon>
    </lineage>
</organism>
<sequence>MADQELPTRERISVLDRAVQRVLGQPIDRTDGPAKVTGDARYAFEMAAKDALYGHILTVQIGAGTIRSIDATAARTAPGVVAVLIDDDRLPADAVNSFDKPKSWRLGREIEFFGQGFGVVVATSAEAARAAAALVKVDYAPRTGRFDPDLSKPEEHEPEGLRPAVHTGDFDAAFDGAAYRYDAVFTTPIHFPAAMEPQATLARWEDDRLILHSSLQSTGGATKAIARALDIKADRIRVIAPFVGGGFGGKTSVGAEAIYAAIAAKETGHPVKIVQTRRQTAHLAHHRAPTRQRVRIATDAEGHIRAFGHNSVIAQRHDRWFIEPVHIGTTHLYAGAARSMGVDVVRANHPTSGAVRSPGEACGTLAIEVAMDEAAEALGLDPIEFRRRNEPGASPVDGKPFGTRKLVECYDEGARRFGWDRRNPVPASVREGDWLIGTGMAAAIRSNITVEARANITLHPDGSALVETDMTDIGTGTYTILMQVVAEALGLSPDKVRVAIGDSTLPRSAGSGGSFGASSSSSAAALACQDIARTLAARMGVDAGDMTLQEGHAIAANRRVPLTELLAGEAVRADGHAKPGDHTNAHVSASYGAHFAEVAVSATTGEVRVRRMTGVFDIGRVLNEKTARSQILGGMIWGIGSVLHEDGMIDARTGQFTNPDFGEYHIATHADSPPIDIHFIEAVDDLANEAGAKGVGELGNSGAGAAVANAIYNATGIRIHDYPITLDKLIDALPED</sequence>
<dbReference type="PANTHER" id="PTHR11908:SF132">
    <property type="entry name" value="ALDEHYDE OXIDASE 1-RELATED"/>
    <property type="match status" value="1"/>
</dbReference>
<gene>
    <name evidence="4" type="ORF">KY084_09955</name>
</gene>
<dbReference type="Pfam" id="PF02738">
    <property type="entry name" value="MoCoBD_1"/>
    <property type="match status" value="1"/>
</dbReference>
<dbReference type="InterPro" id="IPR046867">
    <property type="entry name" value="AldOxase/xan_DH_MoCoBD2"/>
</dbReference>
<evidence type="ECO:0000313" key="5">
    <source>
        <dbReference type="Proteomes" id="UP001197214"/>
    </source>
</evidence>
<dbReference type="InterPro" id="IPR016208">
    <property type="entry name" value="Ald_Oxase/xanthine_DH-like"/>
</dbReference>
<feature type="compositionally biased region" description="Basic and acidic residues" evidence="2">
    <location>
        <begin position="145"/>
        <end position="160"/>
    </location>
</feature>
<dbReference type="InterPro" id="IPR008274">
    <property type="entry name" value="AldOxase/xan_DH_MoCoBD1"/>
</dbReference>
<dbReference type="PANTHER" id="PTHR11908">
    <property type="entry name" value="XANTHINE DEHYDROGENASE"/>
    <property type="match status" value="1"/>
</dbReference>
<keyword evidence="5" id="KW-1185">Reference proteome</keyword>
<keyword evidence="1" id="KW-0500">Molybdenum</keyword>
<dbReference type="RefSeq" id="WP_219238308.1">
    <property type="nucleotide sequence ID" value="NZ_JAHWZX010000008.1"/>
</dbReference>
<evidence type="ECO:0000259" key="3">
    <source>
        <dbReference type="SMART" id="SM01008"/>
    </source>
</evidence>
<dbReference type="SMART" id="SM01008">
    <property type="entry name" value="Ald_Xan_dh_C"/>
    <property type="match status" value="1"/>
</dbReference>
<dbReference type="EMBL" id="JAHWZX010000008">
    <property type="protein sequence ID" value="MBW4331194.1"/>
    <property type="molecule type" value="Genomic_DNA"/>
</dbReference>
<protein>
    <submittedName>
        <fullName evidence="4">Xanthine dehydrogenase family protein molybdopterin-binding subunit</fullName>
    </submittedName>
</protein>
<dbReference type="Proteomes" id="UP001197214">
    <property type="component" value="Unassembled WGS sequence"/>
</dbReference>
<evidence type="ECO:0000256" key="1">
    <source>
        <dbReference type="ARBA" id="ARBA00022505"/>
    </source>
</evidence>
<accession>A0ABS6XLV7</accession>
<evidence type="ECO:0000313" key="4">
    <source>
        <dbReference type="EMBL" id="MBW4331194.1"/>
    </source>
</evidence>
<dbReference type="Pfam" id="PF20256">
    <property type="entry name" value="MoCoBD_2"/>
    <property type="match status" value="1"/>
</dbReference>
<comment type="caution">
    <text evidence="4">The sequence shown here is derived from an EMBL/GenBank/DDBJ whole genome shotgun (WGS) entry which is preliminary data.</text>
</comment>
<reference evidence="4 5" key="1">
    <citation type="submission" date="2021-07" db="EMBL/GenBank/DDBJ databases">
        <title>Stakelama flava sp. nov., a novel endophytic bacterium isolated from branch of Kandelia candel.</title>
        <authorList>
            <person name="Tuo L."/>
        </authorList>
    </citation>
    <scope>NUCLEOTIDE SEQUENCE [LARGE SCALE GENOMIC DNA]</scope>
    <source>
        <strain evidence="4 5">CBK3Z-3</strain>
    </source>
</reference>
<feature type="domain" description="Aldehyde oxidase/xanthine dehydrogenase a/b hammerhead" evidence="3">
    <location>
        <begin position="37"/>
        <end position="143"/>
    </location>
</feature>
<proteinExistence type="predicted"/>
<dbReference type="Pfam" id="PF01315">
    <property type="entry name" value="Ald_Xan_dh_C"/>
    <property type="match status" value="1"/>
</dbReference>
<dbReference type="InterPro" id="IPR000674">
    <property type="entry name" value="Ald_Oxase/Xan_DH_a/b"/>
</dbReference>
<feature type="region of interest" description="Disordered" evidence="2">
    <location>
        <begin position="145"/>
        <end position="165"/>
    </location>
</feature>
<name>A0ABS6XLV7_9SPHN</name>